<reference evidence="1 2" key="1">
    <citation type="submission" date="2007-03" db="EMBL/GenBank/DDBJ databases">
        <authorList>
            <person name="Fulton L."/>
            <person name="Clifton S."/>
            <person name="Fulton B."/>
            <person name="Xu J."/>
            <person name="Minx P."/>
            <person name="Pepin K.H."/>
            <person name="Johnson M."/>
            <person name="Thiruvilangam P."/>
            <person name="Bhonagiri V."/>
            <person name="Nash W.E."/>
            <person name="Mardis E.R."/>
            <person name="Wilson R.K."/>
        </authorList>
    </citation>
    <scope>NUCLEOTIDE SEQUENCE [LARGE SCALE GENOMIC DNA]</scope>
    <source>
        <strain evidence="2">ATCC 8483 / DSM 1896 / JCM 5824 / BCRC 10623 / CCUG 4943 / NCTC 11153</strain>
    </source>
</reference>
<name>A0AAN3ACE4_BACO1</name>
<dbReference type="EMBL" id="AAXF02000032">
    <property type="protein sequence ID" value="EDO13916.1"/>
    <property type="molecule type" value="Genomic_DNA"/>
</dbReference>
<protein>
    <submittedName>
        <fullName evidence="1">Uncharacterized protein</fullName>
    </submittedName>
</protein>
<reference evidence="2" key="2">
    <citation type="submission" date="2007-04" db="EMBL/GenBank/DDBJ databases">
        <title>Draft genome sequence of Bacteroides ovatus (ATCC 8483).</title>
        <authorList>
            <person name="Sudarsanam P."/>
            <person name="Ley R."/>
            <person name="Guruge J."/>
            <person name="Turnbaugh P.J."/>
            <person name="Mahowald M."/>
            <person name="Liep D."/>
            <person name="Gordon J."/>
        </authorList>
    </citation>
    <scope>NUCLEOTIDE SEQUENCE [LARGE SCALE GENOMIC DNA]</scope>
    <source>
        <strain evidence="2">ATCC 8483 / DSM 1896 / JCM 5824 / BCRC 10623 / CCUG 4943 / NCTC 11153</strain>
    </source>
</reference>
<dbReference type="Proteomes" id="UP000005475">
    <property type="component" value="Unassembled WGS sequence"/>
</dbReference>
<dbReference type="AlphaFoldDB" id="A0AAN3ACE4"/>
<proteinExistence type="predicted"/>
<evidence type="ECO:0000313" key="1">
    <source>
        <dbReference type="EMBL" id="EDO13916.1"/>
    </source>
</evidence>
<evidence type="ECO:0000313" key="2">
    <source>
        <dbReference type="Proteomes" id="UP000005475"/>
    </source>
</evidence>
<accession>A0AAN3ACE4</accession>
<gene>
    <name evidence="1" type="ORF">BACOVA_00410</name>
</gene>
<comment type="caution">
    <text evidence="1">The sequence shown here is derived from an EMBL/GenBank/DDBJ whole genome shotgun (WGS) entry which is preliminary data.</text>
</comment>
<sequence>MGSFDTSRSFLFIFAGRIKRGLTQIFAKKNRIKQSAIIRDNLHLAKKQQV</sequence>
<organism evidence="1 2">
    <name type="scientific">Bacteroides ovatus (strain ATCC 8483 / DSM 1896 / JCM 5824 / BCRC 10623 / CCUG 4943 / NCTC 11153)</name>
    <dbReference type="NCBI Taxonomy" id="411476"/>
    <lineage>
        <taxon>Bacteria</taxon>
        <taxon>Pseudomonadati</taxon>
        <taxon>Bacteroidota</taxon>
        <taxon>Bacteroidia</taxon>
        <taxon>Bacteroidales</taxon>
        <taxon>Bacteroidaceae</taxon>
        <taxon>Bacteroides</taxon>
    </lineage>
</organism>